<dbReference type="Proteomes" id="UP000198765">
    <property type="component" value="Chromosome I"/>
</dbReference>
<keyword evidence="3" id="KW-1185">Reference proteome</keyword>
<sequence length="50" mass="5364">MIPPAARRRRDGMTSPPIARLAGRWRSTVGYQVTGSAGGPRIACPAFHDT</sequence>
<gene>
    <name evidence="2" type="ORF">GA0070621_2058</name>
</gene>
<evidence type="ECO:0000313" key="2">
    <source>
        <dbReference type="EMBL" id="SBT44404.1"/>
    </source>
</evidence>
<dbReference type="AlphaFoldDB" id="A0A1A8ZKP6"/>
<reference evidence="2 3" key="1">
    <citation type="submission" date="2016-06" db="EMBL/GenBank/DDBJ databases">
        <authorList>
            <person name="Kjaerup R.B."/>
            <person name="Dalgaard T.S."/>
            <person name="Juul-Madsen H.R."/>
        </authorList>
    </citation>
    <scope>NUCLEOTIDE SEQUENCE [LARGE SCALE GENOMIC DNA]</scope>
    <source>
        <strain evidence="2 3">DSM 45248</strain>
    </source>
</reference>
<evidence type="ECO:0000256" key="1">
    <source>
        <dbReference type="SAM" id="MobiDB-lite"/>
    </source>
</evidence>
<dbReference type="EMBL" id="LT594324">
    <property type="protein sequence ID" value="SBT44404.1"/>
    <property type="molecule type" value="Genomic_DNA"/>
</dbReference>
<feature type="compositionally biased region" description="Basic residues" evidence="1">
    <location>
        <begin position="1"/>
        <end position="10"/>
    </location>
</feature>
<evidence type="ECO:0000313" key="3">
    <source>
        <dbReference type="Proteomes" id="UP000198765"/>
    </source>
</evidence>
<organism evidence="2 3">
    <name type="scientific">Micromonospora narathiwatensis</name>
    <dbReference type="NCBI Taxonomy" id="299146"/>
    <lineage>
        <taxon>Bacteria</taxon>
        <taxon>Bacillati</taxon>
        <taxon>Actinomycetota</taxon>
        <taxon>Actinomycetes</taxon>
        <taxon>Micromonosporales</taxon>
        <taxon>Micromonosporaceae</taxon>
        <taxon>Micromonospora</taxon>
    </lineage>
</organism>
<feature type="region of interest" description="Disordered" evidence="1">
    <location>
        <begin position="1"/>
        <end position="21"/>
    </location>
</feature>
<proteinExistence type="predicted"/>
<accession>A0A1A8ZKP6</accession>
<name>A0A1A8ZKP6_9ACTN</name>
<protein>
    <submittedName>
        <fullName evidence="2">Uncharacterized protein</fullName>
    </submittedName>
</protein>